<evidence type="ECO:0000313" key="3">
    <source>
        <dbReference type="Proteomes" id="UP000309676"/>
    </source>
</evidence>
<keyword evidence="1" id="KW-1133">Transmembrane helix</keyword>
<accession>A0A5R9G7P5</accession>
<organism evidence="2 3">
    <name type="scientific">Paenibacillus antri</name>
    <dbReference type="NCBI Taxonomy" id="2582848"/>
    <lineage>
        <taxon>Bacteria</taxon>
        <taxon>Bacillati</taxon>
        <taxon>Bacillota</taxon>
        <taxon>Bacilli</taxon>
        <taxon>Bacillales</taxon>
        <taxon>Paenibacillaceae</taxon>
        <taxon>Paenibacillus</taxon>
    </lineage>
</organism>
<feature type="transmembrane region" description="Helical" evidence="1">
    <location>
        <begin position="78"/>
        <end position="96"/>
    </location>
</feature>
<proteinExistence type="predicted"/>
<protein>
    <submittedName>
        <fullName evidence="2">Uncharacterized protein</fullName>
    </submittedName>
</protein>
<dbReference type="AlphaFoldDB" id="A0A5R9G7P5"/>
<dbReference type="EMBL" id="VCIW01000011">
    <property type="protein sequence ID" value="TLS51099.1"/>
    <property type="molecule type" value="Genomic_DNA"/>
</dbReference>
<name>A0A5R9G7P5_9BACL</name>
<feature type="transmembrane region" description="Helical" evidence="1">
    <location>
        <begin position="148"/>
        <end position="168"/>
    </location>
</feature>
<feature type="transmembrane region" description="Helical" evidence="1">
    <location>
        <begin position="180"/>
        <end position="201"/>
    </location>
</feature>
<gene>
    <name evidence="2" type="ORF">FE782_17070</name>
</gene>
<sequence length="216" mass="23330">MRVRWAGAMSLLGGVYFMFAGIVFAVTHGSTTYNRNDPWLGLSAVELSQFMFLSPLFFFIALLGYEESFGKVGRMGRVGLRAAQGSCLLQAVSYVLQTNVVDPLTEWRSPVVIGGWMLFLLTVLSFAVGMFLWGAALAVRRALPRAEALLFSGIGVCSLGALLLEFWISETSDGSLMWEIAIGAKNVPLALCWMGLGVALLSRTGRKSDGFGGVKA</sequence>
<feature type="transmembrane region" description="Helical" evidence="1">
    <location>
        <begin position="116"/>
        <end position="136"/>
    </location>
</feature>
<comment type="caution">
    <text evidence="2">The sequence shown here is derived from an EMBL/GenBank/DDBJ whole genome shotgun (WGS) entry which is preliminary data.</text>
</comment>
<feature type="transmembrane region" description="Helical" evidence="1">
    <location>
        <begin position="47"/>
        <end position="66"/>
    </location>
</feature>
<reference evidence="2 3" key="1">
    <citation type="submission" date="2019-05" db="EMBL/GenBank/DDBJ databases">
        <authorList>
            <person name="Narsing Rao M.P."/>
            <person name="Li W.J."/>
        </authorList>
    </citation>
    <scope>NUCLEOTIDE SEQUENCE [LARGE SCALE GENOMIC DNA]</scope>
    <source>
        <strain evidence="2 3">SYSU_K30003</strain>
    </source>
</reference>
<feature type="transmembrane region" description="Helical" evidence="1">
    <location>
        <begin position="7"/>
        <end position="27"/>
    </location>
</feature>
<keyword evidence="1" id="KW-0812">Transmembrane</keyword>
<evidence type="ECO:0000256" key="1">
    <source>
        <dbReference type="SAM" id="Phobius"/>
    </source>
</evidence>
<keyword evidence="3" id="KW-1185">Reference proteome</keyword>
<evidence type="ECO:0000313" key="2">
    <source>
        <dbReference type="EMBL" id="TLS51099.1"/>
    </source>
</evidence>
<dbReference type="RefSeq" id="WP_138195451.1">
    <property type="nucleotide sequence ID" value="NZ_VCIW01000011.1"/>
</dbReference>
<dbReference type="OrthoDB" id="10016391at2"/>
<keyword evidence="1" id="KW-0472">Membrane</keyword>
<dbReference type="Proteomes" id="UP000309676">
    <property type="component" value="Unassembled WGS sequence"/>
</dbReference>